<evidence type="ECO:0000313" key="3">
    <source>
        <dbReference type="EMBL" id="GAA0143885.1"/>
    </source>
</evidence>
<feature type="domain" description="HSA" evidence="2">
    <location>
        <begin position="575"/>
        <end position="650"/>
    </location>
</feature>
<dbReference type="PROSITE" id="PS51204">
    <property type="entry name" value="HSA"/>
    <property type="match status" value="1"/>
</dbReference>
<gene>
    <name evidence="3" type="ORF">LIER_35827</name>
</gene>
<evidence type="ECO:0000256" key="1">
    <source>
        <dbReference type="SAM" id="MobiDB-lite"/>
    </source>
</evidence>
<protein>
    <submittedName>
        <fullName evidence="3">Chromatin/chromatin-binding, or -regulatory protein</fullName>
    </submittedName>
</protein>
<reference evidence="3 4" key="1">
    <citation type="submission" date="2024-01" db="EMBL/GenBank/DDBJ databases">
        <title>The complete chloroplast genome sequence of Lithospermum erythrorhizon: insights into the phylogenetic relationship among Boraginaceae species and the maternal lineages of purple gromwells.</title>
        <authorList>
            <person name="Okada T."/>
            <person name="Watanabe K."/>
        </authorList>
    </citation>
    <scope>NUCLEOTIDE SEQUENCE [LARGE SCALE GENOMIC DNA]</scope>
</reference>
<proteinExistence type="predicted"/>
<dbReference type="GO" id="GO:0035267">
    <property type="term" value="C:NuA4 histone acetyltransferase complex"/>
    <property type="evidence" value="ECO:0007669"/>
    <property type="project" value="InterPro"/>
</dbReference>
<dbReference type="Proteomes" id="UP001454036">
    <property type="component" value="Unassembled WGS sequence"/>
</dbReference>
<dbReference type="EMBL" id="BAABME010015974">
    <property type="protein sequence ID" value="GAA0143885.1"/>
    <property type="molecule type" value="Genomic_DNA"/>
</dbReference>
<keyword evidence="4" id="KW-1185">Reference proteome</keyword>
<dbReference type="PANTHER" id="PTHR46774:SF3">
    <property type="entry name" value="CHROMATIN MODIFICATION-RELATED PROTEIN EAF1 A-RELATED"/>
    <property type="match status" value="1"/>
</dbReference>
<name>A0AAV3P110_LITER</name>
<feature type="region of interest" description="Disordered" evidence="1">
    <location>
        <begin position="918"/>
        <end position="961"/>
    </location>
</feature>
<sequence length="1073" mass="119627">MGLPVEIKLFMHGFIQGPIIVVNAQVDSMGGVFDRGACVGRRTYPQLASIEEVQAELRLEYNVREERRRELEFLQKGGEPLEFKLRNAVSLSVQSTSVTDQHPDQLVNSERKGSIACTTSPHGNSVGSSGRPEVHPLPEPNCTDSLLLFCGESEAPDGNLLHPSTSSLTPSELSTQLDGPVNAIDKKDSISCSLLRMAYKRRSRPNHDLSSCHAPRDVKRIVPYIEIQKDLHVSMDFNPTPLCPNRGTICKSSYYSLEFYAINEAAESMADQLQGFSESASDANAFKDLTKDHDNGKTAVIDQRGGELVSKDQEKCLDHSDLECVAHMETTKVEDHANSSQKGGISGSKEDEKALHVIVHSNKTKVATKLLDSESSCTFMNRNIYGCSDNEMLTNQKQVDSNGDVEKQTLVHEVTSLKEATELEEEKKQTQPDLSAILNEDNDLTYRNCQGNGFVSLSDEESNRNALHFKNAVKGQVAVESVQAGADIEREKNSDSRKTGISVSYAETAPLMVNLSNKSSILELPECAQSVKNTAVTVETKERNVIATSKADEDAILKEAHAIQAKRKRVTELNATTFHIKNHKRSHWNYVLEEMAWLANDFAQERLWKMTAAAQLCHRVADTSLLTYQEKHFHKEKRKVAHVLSKAVMKFWNSVQKANKGMDLACQKDSACTIWEYAKRFIKFNSSNIPDTQTTSPANTDRVGHLRTMDTSQEDSWTELEGSIFYQGPFNGMEAYRELIESHLKIGNSLREGETSACDVTDIGLIENRYEEAKEETSFYNYDISRSSKFAQKKRRIMIGYDIEPQNVGTDLMHTQFFENKHVVKQSDLVGKRPASNLNVSIPTKRVRTASRQRVLSPYTAGTFGCVPLPIKAEALNADTSCFHEDLDGQPIMPNGLEVEPGGDFVKSFPLDSTEVHMPKMKKKASAHEQKRQVDSNFHSEQKDQSRKRPEGQPLESNGLSVQHILKMPNSMMPSARDNNFDNIGPVTGSIPSLVTPQMNNMSNTNKLFKILSGGDQSRKDKLSNVPTRQQGSGVPWSLFEDQALVVLVHDIGLNWELVSHTINSTLKFKVNA</sequence>
<dbReference type="Pfam" id="PF07529">
    <property type="entry name" value="HSA"/>
    <property type="match status" value="1"/>
</dbReference>
<accession>A0AAV3P110</accession>
<dbReference type="SMART" id="SM00573">
    <property type="entry name" value="HSA"/>
    <property type="match status" value="1"/>
</dbReference>
<dbReference type="InterPro" id="IPR014012">
    <property type="entry name" value="HSA_dom"/>
</dbReference>
<dbReference type="InterPro" id="IPR044798">
    <property type="entry name" value="EAF1A/B"/>
</dbReference>
<evidence type="ECO:0000259" key="2">
    <source>
        <dbReference type="PROSITE" id="PS51204"/>
    </source>
</evidence>
<dbReference type="AlphaFoldDB" id="A0AAV3P110"/>
<feature type="compositionally biased region" description="Basic and acidic residues" evidence="1">
    <location>
        <begin position="926"/>
        <end position="951"/>
    </location>
</feature>
<dbReference type="PANTHER" id="PTHR46774">
    <property type="entry name" value="CHROMATIN MODIFICATION-RELATED PROTEIN EAF1 A-RELATED"/>
    <property type="match status" value="1"/>
</dbReference>
<organism evidence="3 4">
    <name type="scientific">Lithospermum erythrorhizon</name>
    <name type="common">Purple gromwell</name>
    <name type="synonym">Lithospermum officinale var. erythrorhizon</name>
    <dbReference type="NCBI Taxonomy" id="34254"/>
    <lineage>
        <taxon>Eukaryota</taxon>
        <taxon>Viridiplantae</taxon>
        <taxon>Streptophyta</taxon>
        <taxon>Embryophyta</taxon>
        <taxon>Tracheophyta</taxon>
        <taxon>Spermatophyta</taxon>
        <taxon>Magnoliopsida</taxon>
        <taxon>eudicotyledons</taxon>
        <taxon>Gunneridae</taxon>
        <taxon>Pentapetalae</taxon>
        <taxon>asterids</taxon>
        <taxon>lamiids</taxon>
        <taxon>Boraginales</taxon>
        <taxon>Boraginaceae</taxon>
        <taxon>Boraginoideae</taxon>
        <taxon>Lithospermeae</taxon>
        <taxon>Lithospermum</taxon>
    </lineage>
</organism>
<comment type="caution">
    <text evidence="3">The sequence shown here is derived from an EMBL/GenBank/DDBJ whole genome shotgun (WGS) entry which is preliminary data.</text>
</comment>
<evidence type="ECO:0000313" key="4">
    <source>
        <dbReference type="Proteomes" id="UP001454036"/>
    </source>
</evidence>